<sequence length="91" mass="10746">MNQSSLGIHDDRLNSLRIVAKFEVLYPDEDNQNKFMRFSEILNGTLLMIKVNMHIQKHKDKYGSKDERLPKEVRDRLDTTLEELKNILSVM</sequence>
<comment type="caution">
    <text evidence="1">The sequence shown here is derived from an EMBL/GenBank/DDBJ whole genome shotgun (WGS) entry which is preliminary data.</text>
</comment>
<reference evidence="1" key="1">
    <citation type="journal article" date="2022" name="Int. J. Mol. Sci.">
        <title>Draft Genome of Tanacetum Coccineum: Genomic Comparison of Closely Related Tanacetum-Family Plants.</title>
        <authorList>
            <person name="Yamashiro T."/>
            <person name="Shiraishi A."/>
            <person name="Nakayama K."/>
            <person name="Satake H."/>
        </authorList>
    </citation>
    <scope>NUCLEOTIDE SEQUENCE</scope>
</reference>
<organism evidence="1 2">
    <name type="scientific">Tanacetum coccineum</name>
    <dbReference type="NCBI Taxonomy" id="301880"/>
    <lineage>
        <taxon>Eukaryota</taxon>
        <taxon>Viridiplantae</taxon>
        <taxon>Streptophyta</taxon>
        <taxon>Embryophyta</taxon>
        <taxon>Tracheophyta</taxon>
        <taxon>Spermatophyta</taxon>
        <taxon>Magnoliopsida</taxon>
        <taxon>eudicotyledons</taxon>
        <taxon>Gunneridae</taxon>
        <taxon>Pentapetalae</taxon>
        <taxon>asterids</taxon>
        <taxon>campanulids</taxon>
        <taxon>Asterales</taxon>
        <taxon>Asteraceae</taxon>
        <taxon>Asteroideae</taxon>
        <taxon>Anthemideae</taxon>
        <taxon>Anthemidinae</taxon>
        <taxon>Tanacetum</taxon>
    </lineage>
</organism>
<accession>A0ABQ5BZ54</accession>
<gene>
    <name evidence="1" type="ORF">Tco_0877907</name>
</gene>
<dbReference type="Proteomes" id="UP001151760">
    <property type="component" value="Unassembled WGS sequence"/>
</dbReference>
<reference evidence="1" key="2">
    <citation type="submission" date="2022-01" db="EMBL/GenBank/DDBJ databases">
        <authorList>
            <person name="Yamashiro T."/>
            <person name="Shiraishi A."/>
            <person name="Satake H."/>
            <person name="Nakayama K."/>
        </authorList>
    </citation>
    <scope>NUCLEOTIDE SEQUENCE</scope>
</reference>
<protein>
    <submittedName>
        <fullName evidence="1">Uncharacterized protein</fullName>
    </submittedName>
</protein>
<keyword evidence="2" id="KW-1185">Reference proteome</keyword>
<dbReference type="EMBL" id="BQNB010013698">
    <property type="protein sequence ID" value="GJT19201.1"/>
    <property type="molecule type" value="Genomic_DNA"/>
</dbReference>
<evidence type="ECO:0000313" key="1">
    <source>
        <dbReference type="EMBL" id="GJT19201.1"/>
    </source>
</evidence>
<name>A0ABQ5BZ54_9ASTR</name>
<evidence type="ECO:0000313" key="2">
    <source>
        <dbReference type="Proteomes" id="UP001151760"/>
    </source>
</evidence>
<proteinExistence type="predicted"/>